<dbReference type="InterPro" id="IPR018046">
    <property type="entry name" value="Pili_assmbl_chaperone_CS"/>
</dbReference>
<dbReference type="InterPro" id="IPR001829">
    <property type="entry name" value="Pili_assmbl_chaperone_bac"/>
</dbReference>
<dbReference type="PANTHER" id="PTHR30251">
    <property type="entry name" value="PILUS ASSEMBLY CHAPERONE"/>
    <property type="match status" value="1"/>
</dbReference>
<feature type="signal peptide" evidence="7">
    <location>
        <begin position="1"/>
        <end position="19"/>
    </location>
</feature>
<dbReference type="InterPro" id="IPR050643">
    <property type="entry name" value="Periplasmic_pilus_chap"/>
</dbReference>
<gene>
    <name evidence="10" type="ORF">FEM41_05280</name>
</gene>
<keyword evidence="11" id="KW-1185">Reference proteome</keyword>
<evidence type="ECO:0000256" key="1">
    <source>
        <dbReference type="ARBA" id="ARBA00004418"/>
    </source>
</evidence>
<dbReference type="PRINTS" id="PR00969">
    <property type="entry name" value="CHAPERONPILI"/>
</dbReference>
<name>A0A4P8YHC3_9ENTR</name>
<dbReference type="Pfam" id="PF02753">
    <property type="entry name" value="PapD_C"/>
    <property type="match status" value="1"/>
</dbReference>
<evidence type="ECO:0000259" key="9">
    <source>
        <dbReference type="Pfam" id="PF02753"/>
    </source>
</evidence>
<sequence length="237" mass="25953">MRHFLILLSVMLLSVSGHASVVINATRVIYPSSSKFVNVQLVNRSTTTHLVQSWIDDGNPAAAPESIKVPFTLAPPVVKMAASEGQTLKITLRKGTPLAKDRETVYWLNVLDIPPVPENASGGDNYLQVAIRSRIKLLYRPDEIPSPASDIHKKLTLESRSGGSCLKNSGPYYVTVPQIIAWSGGDLKKKTDDNLLKATVFVEPFGCQSVPASIKAGSRYRVTWMDDYGSKKFGVIQ</sequence>
<dbReference type="InterPro" id="IPR013783">
    <property type="entry name" value="Ig-like_fold"/>
</dbReference>
<dbReference type="GO" id="GO:0030288">
    <property type="term" value="C:outer membrane-bounded periplasmic space"/>
    <property type="evidence" value="ECO:0007669"/>
    <property type="project" value="InterPro"/>
</dbReference>
<protein>
    <submittedName>
        <fullName evidence="10">Molecular chaperone</fullName>
    </submittedName>
</protein>
<evidence type="ECO:0000256" key="6">
    <source>
        <dbReference type="RuleBase" id="RU003918"/>
    </source>
</evidence>
<dbReference type="Pfam" id="PF00345">
    <property type="entry name" value="PapD_N"/>
    <property type="match status" value="1"/>
</dbReference>
<dbReference type="PROSITE" id="PS00635">
    <property type="entry name" value="PILI_CHAPERONE"/>
    <property type="match status" value="1"/>
</dbReference>
<evidence type="ECO:0000256" key="3">
    <source>
        <dbReference type="ARBA" id="ARBA00022729"/>
    </source>
</evidence>
<reference evidence="10 11" key="1">
    <citation type="submission" date="2019-05" db="EMBL/GenBank/DDBJ databases">
        <title>Complete genome sequence of Izhakiella calystegiae KSNA2, an endophyte isolated from beach morning glory (Calystegia soldanella).</title>
        <authorList>
            <person name="Jiang L."/>
            <person name="Jeong J.C."/>
            <person name="Kim C.Y."/>
            <person name="Kim D.H."/>
            <person name="Kim S.W."/>
            <person name="Lee j."/>
        </authorList>
    </citation>
    <scope>NUCLEOTIDE SEQUENCE [LARGE SCALE GENOMIC DNA]</scope>
    <source>
        <strain evidence="10 11">KSNA2</strain>
    </source>
</reference>
<dbReference type="InterPro" id="IPR016147">
    <property type="entry name" value="Pili_assmbl_chaperone_N"/>
</dbReference>
<comment type="subcellular location">
    <subcellularLocation>
        <location evidence="1 6">Periplasm</location>
    </subcellularLocation>
</comment>
<comment type="similarity">
    <text evidence="2 6">Belongs to the periplasmic pilus chaperone family.</text>
</comment>
<organism evidence="10 11">
    <name type="scientific">Jejubacter calystegiae</name>
    <dbReference type="NCBI Taxonomy" id="2579935"/>
    <lineage>
        <taxon>Bacteria</taxon>
        <taxon>Pseudomonadati</taxon>
        <taxon>Pseudomonadota</taxon>
        <taxon>Gammaproteobacteria</taxon>
        <taxon>Enterobacterales</taxon>
        <taxon>Enterobacteriaceae</taxon>
        <taxon>Jejubacter</taxon>
    </lineage>
</organism>
<evidence type="ECO:0000256" key="4">
    <source>
        <dbReference type="ARBA" id="ARBA00022764"/>
    </source>
</evidence>
<evidence type="ECO:0000256" key="5">
    <source>
        <dbReference type="ARBA" id="ARBA00023186"/>
    </source>
</evidence>
<keyword evidence="3 7" id="KW-0732">Signal</keyword>
<evidence type="ECO:0000313" key="11">
    <source>
        <dbReference type="Proteomes" id="UP000302163"/>
    </source>
</evidence>
<dbReference type="KEGG" id="izh:FEM41_05280"/>
<dbReference type="InterPro" id="IPR016148">
    <property type="entry name" value="Pili_assmbl_chaperone_C"/>
</dbReference>
<dbReference type="Gene3D" id="2.60.40.10">
    <property type="entry name" value="Immunoglobulins"/>
    <property type="match status" value="2"/>
</dbReference>
<evidence type="ECO:0000313" key="10">
    <source>
        <dbReference type="EMBL" id="QCT19108.1"/>
    </source>
</evidence>
<dbReference type="SUPFAM" id="SSF49584">
    <property type="entry name" value="Periplasmic chaperone C-domain"/>
    <property type="match status" value="1"/>
</dbReference>
<keyword evidence="5 6" id="KW-0143">Chaperone</keyword>
<dbReference type="SUPFAM" id="SSF49354">
    <property type="entry name" value="PapD-like"/>
    <property type="match status" value="1"/>
</dbReference>
<feature type="domain" description="Pili assembly chaperone N-terminal" evidence="8">
    <location>
        <begin position="20"/>
        <end position="144"/>
    </location>
</feature>
<dbReference type="EMBL" id="CP040428">
    <property type="protein sequence ID" value="QCT19108.1"/>
    <property type="molecule type" value="Genomic_DNA"/>
</dbReference>
<proteinExistence type="inferred from homology"/>
<evidence type="ECO:0000256" key="7">
    <source>
        <dbReference type="SAM" id="SignalP"/>
    </source>
</evidence>
<feature type="domain" description="Pili assembly chaperone C-terminal" evidence="9">
    <location>
        <begin position="167"/>
        <end position="230"/>
    </location>
</feature>
<dbReference type="AlphaFoldDB" id="A0A4P8YHC3"/>
<accession>A0A4P8YHC3</accession>
<evidence type="ECO:0000259" key="8">
    <source>
        <dbReference type="Pfam" id="PF00345"/>
    </source>
</evidence>
<dbReference type="InterPro" id="IPR036316">
    <property type="entry name" value="Pili_assmbl_chap_C_dom_sf"/>
</dbReference>
<dbReference type="Proteomes" id="UP000302163">
    <property type="component" value="Chromosome"/>
</dbReference>
<feature type="chain" id="PRO_5020262991" evidence="7">
    <location>
        <begin position="20"/>
        <end position="237"/>
    </location>
</feature>
<dbReference type="PANTHER" id="PTHR30251:SF10">
    <property type="entry name" value="FIMBRIAL CHAPERONE YEHC-RELATED"/>
    <property type="match status" value="1"/>
</dbReference>
<evidence type="ECO:0000256" key="2">
    <source>
        <dbReference type="ARBA" id="ARBA00007399"/>
    </source>
</evidence>
<dbReference type="OrthoDB" id="9131059at2"/>
<dbReference type="RefSeq" id="WP_138094997.1">
    <property type="nucleotide sequence ID" value="NZ_CP040428.1"/>
</dbReference>
<dbReference type="GO" id="GO:0071555">
    <property type="term" value="P:cell wall organization"/>
    <property type="evidence" value="ECO:0007669"/>
    <property type="project" value="InterPro"/>
</dbReference>
<dbReference type="InterPro" id="IPR008962">
    <property type="entry name" value="PapD-like_sf"/>
</dbReference>
<keyword evidence="4" id="KW-0574">Periplasm</keyword>